<dbReference type="InterPro" id="IPR003491">
    <property type="entry name" value="REP-like_C"/>
</dbReference>
<gene>
    <name evidence="3" type="ORF">B0F88_1057</name>
</gene>
<dbReference type="EMBL" id="PTIY01000005">
    <property type="protein sequence ID" value="PPK71895.1"/>
    <property type="molecule type" value="Genomic_DNA"/>
</dbReference>
<sequence length="437" mass="49231">MDKFYGLPSRLKNKILPPKKLKPIDEARKLALEASIFPVHLKTAESAKRTATRYEEQVAQDGGCPPITNRGGKSGGQTLPSFESLEFLEIVPLGARGKYQLVATPRPDKSRSVRHSFIDWVNFTFKVDQMPLYLDTHLPVTFDFDYVVSLSAVLFDVFGYGVTGQRESGMNFYKSSFNLGHNGWGLVCIGGQNGSCSVTVKGQGLLAAKPGWEQRLYDLLKTIPGSKLTRVDLANDNFNSKVSMDDYLAMYKADLFTSRGRPPNVEQLGNWITPNGKGRTLYIGNRKSGKLLRIYEKGLQLANGFHEKFPNWLRVELELKNQDRVIPFDVLLRPGQYLAGAYPALVNMHKVQETIKTAKKTVQSTFEKSLATVRHQYGKHIWTHVQILGVEKALEALTTGKEELPKLLKFDTHAQFDELSYLHTQHFLPTPLKEMLL</sequence>
<reference evidence="3 4" key="1">
    <citation type="submission" date="2018-02" db="EMBL/GenBank/DDBJ databases">
        <title>Subsurface microbial communities from deep shales in Ohio and West Virginia, USA.</title>
        <authorList>
            <person name="Wrighton K."/>
        </authorList>
    </citation>
    <scope>NUCLEOTIDE SEQUENCE [LARGE SCALE GENOMIC DNA]</scope>
    <source>
        <strain evidence="3 4">OWC-G53F</strain>
    </source>
</reference>
<evidence type="ECO:0000313" key="4">
    <source>
        <dbReference type="Proteomes" id="UP000238071"/>
    </source>
</evidence>
<evidence type="ECO:0000313" key="3">
    <source>
        <dbReference type="EMBL" id="PPK71895.1"/>
    </source>
</evidence>
<evidence type="ECO:0000256" key="1">
    <source>
        <dbReference type="SAM" id="MobiDB-lite"/>
    </source>
</evidence>
<protein>
    <submittedName>
        <fullName evidence="3">DNA relaxase NicK</fullName>
    </submittedName>
</protein>
<feature type="domain" description="Replication initiation protein-like C-terminal" evidence="2">
    <location>
        <begin position="227"/>
        <end position="381"/>
    </location>
</feature>
<dbReference type="Proteomes" id="UP000238071">
    <property type="component" value="Unassembled WGS sequence"/>
</dbReference>
<dbReference type="AlphaFoldDB" id="A0A2S6H333"/>
<organism evidence="3 4">
    <name type="scientific">Methylobacter tundripaludum</name>
    <dbReference type="NCBI Taxonomy" id="173365"/>
    <lineage>
        <taxon>Bacteria</taxon>
        <taxon>Pseudomonadati</taxon>
        <taxon>Pseudomonadota</taxon>
        <taxon>Gammaproteobacteria</taxon>
        <taxon>Methylococcales</taxon>
        <taxon>Methylococcaceae</taxon>
        <taxon>Methylobacter</taxon>
    </lineage>
</organism>
<dbReference type="RefSeq" id="WP_104423287.1">
    <property type="nucleotide sequence ID" value="NZ_PTIY01000005.1"/>
</dbReference>
<proteinExistence type="predicted"/>
<dbReference type="Pfam" id="PF02486">
    <property type="entry name" value="Rep_trans"/>
    <property type="match status" value="1"/>
</dbReference>
<dbReference type="OrthoDB" id="9809126at2"/>
<feature type="region of interest" description="Disordered" evidence="1">
    <location>
        <begin position="56"/>
        <end position="75"/>
    </location>
</feature>
<comment type="caution">
    <text evidence="3">The sequence shown here is derived from an EMBL/GenBank/DDBJ whole genome shotgun (WGS) entry which is preliminary data.</text>
</comment>
<evidence type="ECO:0000259" key="2">
    <source>
        <dbReference type="Pfam" id="PF02486"/>
    </source>
</evidence>
<accession>A0A2S6H333</accession>
<keyword evidence="4" id="KW-1185">Reference proteome</keyword>
<name>A0A2S6H333_9GAMM</name>